<evidence type="ECO:0000256" key="8">
    <source>
        <dbReference type="RuleBase" id="RU004474"/>
    </source>
</evidence>
<dbReference type="InterPro" id="IPR012259">
    <property type="entry name" value="DHFR"/>
</dbReference>
<dbReference type="InterPro" id="IPR017925">
    <property type="entry name" value="DHFR_CS"/>
</dbReference>
<evidence type="ECO:0000256" key="7">
    <source>
        <dbReference type="ARBA" id="ARBA00048873"/>
    </source>
</evidence>
<reference evidence="10" key="1">
    <citation type="journal article" date="2023" name="G3 (Bethesda)">
        <title>Whole genome assembly and annotation of the endangered Caribbean coral Acropora cervicornis.</title>
        <authorList>
            <person name="Selwyn J.D."/>
            <person name="Vollmer S.V."/>
        </authorList>
    </citation>
    <scope>NUCLEOTIDE SEQUENCE</scope>
    <source>
        <strain evidence="10">K2</strain>
    </source>
</reference>
<reference evidence="10" key="2">
    <citation type="journal article" date="2023" name="Science">
        <title>Genomic signatures of disease resistance in endangered staghorn corals.</title>
        <authorList>
            <person name="Vollmer S.V."/>
            <person name="Selwyn J.D."/>
            <person name="Despard B.A."/>
            <person name="Roesel C.L."/>
        </authorList>
    </citation>
    <scope>NUCLEOTIDE SEQUENCE</scope>
    <source>
        <strain evidence="10">K2</strain>
    </source>
</reference>
<dbReference type="PRINTS" id="PR00070">
    <property type="entry name" value="DHFR"/>
</dbReference>
<dbReference type="PANTHER" id="PTHR48069:SF3">
    <property type="entry name" value="DIHYDROFOLATE REDUCTASE"/>
    <property type="match status" value="1"/>
</dbReference>
<dbReference type="GO" id="GO:0050661">
    <property type="term" value="F:NADP binding"/>
    <property type="evidence" value="ECO:0007669"/>
    <property type="project" value="InterPro"/>
</dbReference>
<dbReference type="AlphaFoldDB" id="A0AAD9R4A4"/>
<evidence type="ECO:0000259" key="9">
    <source>
        <dbReference type="PROSITE" id="PS51330"/>
    </source>
</evidence>
<dbReference type="GO" id="GO:0046654">
    <property type="term" value="P:tetrahydrofolate biosynthetic process"/>
    <property type="evidence" value="ECO:0007669"/>
    <property type="project" value="InterPro"/>
</dbReference>
<dbReference type="PANTHER" id="PTHR48069">
    <property type="entry name" value="DIHYDROFOLATE REDUCTASE"/>
    <property type="match status" value="1"/>
</dbReference>
<accession>A0AAD9R4A4</accession>
<organism evidence="10 11">
    <name type="scientific">Acropora cervicornis</name>
    <name type="common">Staghorn coral</name>
    <dbReference type="NCBI Taxonomy" id="6130"/>
    <lineage>
        <taxon>Eukaryota</taxon>
        <taxon>Metazoa</taxon>
        <taxon>Cnidaria</taxon>
        <taxon>Anthozoa</taxon>
        <taxon>Hexacorallia</taxon>
        <taxon>Scleractinia</taxon>
        <taxon>Astrocoeniina</taxon>
        <taxon>Acroporidae</taxon>
        <taxon>Acropora</taxon>
    </lineage>
</organism>
<dbReference type="GO" id="GO:0005739">
    <property type="term" value="C:mitochondrion"/>
    <property type="evidence" value="ECO:0007669"/>
    <property type="project" value="TreeGrafter"/>
</dbReference>
<evidence type="ECO:0000313" key="10">
    <source>
        <dbReference type="EMBL" id="KAK2572801.1"/>
    </source>
</evidence>
<proteinExistence type="inferred from homology"/>
<comment type="catalytic activity">
    <reaction evidence="7">
        <text>(6S)-5,6,7,8-tetrahydrofolate + NADP(+) = 7,8-dihydrofolate + NADPH + H(+)</text>
        <dbReference type="Rhea" id="RHEA:15009"/>
        <dbReference type="ChEBI" id="CHEBI:15378"/>
        <dbReference type="ChEBI" id="CHEBI:57451"/>
        <dbReference type="ChEBI" id="CHEBI:57453"/>
        <dbReference type="ChEBI" id="CHEBI:57783"/>
        <dbReference type="ChEBI" id="CHEBI:58349"/>
        <dbReference type="EC" id="1.5.1.3"/>
    </reaction>
</comment>
<evidence type="ECO:0000256" key="1">
    <source>
        <dbReference type="ARBA" id="ARBA00004903"/>
    </source>
</evidence>
<dbReference type="Gene3D" id="3.40.430.10">
    <property type="entry name" value="Dihydrofolate Reductase, subunit A"/>
    <property type="match status" value="1"/>
</dbReference>
<dbReference type="FunFam" id="3.40.430.10:FF:000002">
    <property type="entry name" value="Dihydrofolate reductase"/>
    <property type="match status" value="1"/>
</dbReference>
<keyword evidence="6" id="KW-0560">Oxidoreductase</keyword>
<dbReference type="InterPro" id="IPR024072">
    <property type="entry name" value="DHFR-like_dom_sf"/>
</dbReference>
<keyword evidence="4" id="KW-0554">One-carbon metabolism</keyword>
<comment type="caution">
    <text evidence="10">The sequence shown here is derived from an EMBL/GenBank/DDBJ whole genome shotgun (WGS) entry which is preliminary data.</text>
</comment>
<dbReference type="InterPro" id="IPR001796">
    <property type="entry name" value="DHFR_dom"/>
</dbReference>
<dbReference type="SUPFAM" id="SSF53597">
    <property type="entry name" value="Dihydrofolate reductase-like"/>
    <property type="match status" value="1"/>
</dbReference>
<dbReference type="PROSITE" id="PS00075">
    <property type="entry name" value="DHFR_1"/>
    <property type="match status" value="1"/>
</dbReference>
<comment type="pathway">
    <text evidence="1">Cofactor biosynthesis; tetrahydrofolate biosynthesis; 5,6,7,8-tetrahydrofolate from 7,8-dihydrofolate: step 1/1.</text>
</comment>
<feature type="domain" description="DHFR" evidence="9">
    <location>
        <begin position="6"/>
        <end position="184"/>
    </location>
</feature>
<protein>
    <recommendedName>
        <fullName evidence="3">dihydrofolate reductase</fullName>
        <ecNumber evidence="3">1.5.1.3</ecNumber>
    </recommendedName>
</protein>
<dbReference type="EMBL" id="JARQWQ010000003">
    <property type="protein sequence ID" value="KAK2572801.1"/>
    <property type="molecule type" value="Genomic_DNA"/>
</dbReference>
<dbReference type="PROSITE" id="PS51330">
    <property type="entry name" value="DHFR_2"/>
    <property type="match status" value="1"/>
</dbReference>
<evidence type="ECO:0000256" key="5">
    <source>
        <dbReference type="ARBA" id="ARBA00022857"/>
    </source>
</evidence>
<comment type="similarity">
    <text evidence="2 8">Belongs to the dihydrofolate reductase family.</text>
</comment>
<gene>
    <name evidence="10" type="ORF">P5673_001788</name>
</gene>
<dbReference type="GO" id="GO:0004146">
    <property type="term" value="F:dihydrofolate reductase activity"/>
    <property type="evidence" value="ECO:0007669"/>
    <property type="project" value="UniProtKB-EC"/>
</dbReference>
<dbReference type="GO" id="GO:0006730">
    <property type="term" value="P:one-carbon metabolic process"/>
    <property type="evidence" value="ECO:0007669"/>
    <property type="project" value="UniProtKB-KW"/>
</dbReference>
<evidence type="ECO:0000256" key="4">
    <source>
        <dbReference type="ARBA" id="ARBA00022563"/>
    </source>
</evidence>
<dbReference type="EC" id="1.5.1.3" evidence="3"/>
<evidence type="ECO:0000256" key="2">
    <source>
        <dbReference type="ARBA" id="ARBA00009539"/>
    </source>
</evidence>
<sequence length="186" mass="21511">MASMRKFSCLVAVADNGGIGKENRLPWHLKGDMKFFSHLTSTVATEGKQNAVIMGRNTWESIPKKYRPLPRRLNIVLSRKMSEPPEGAVLCSSLQDALDRLRSAPFTDTVEKVFVIGGATVYEEAMQHHQCYRLYITHIYKDFECDVKFPGFDKRIYKETRDIDVSSEMQEEKGIRYEFKVYQKDM</sequence>
<evidence type="ECO:0000256" key="3">
    <source>
        <dbReference type="ARBA" id="ARBA00012856"/>
    </source>
</evidence>
<dbReference type="CDD" id="cd00209">
    <property type="entry name" value="DHFR"/>
    <property type="match status" value="1"/>
</dbReference>
<evidence type="ECO:0000256" key="6">
    <source>
        <dbReference type="ARBA" id="ARBA00023002"/>
    </source>
</evidence>
<name>A0AAD9R4A4_ACRCE</name>
<evidence type="ECO:0000313" key="11">
    <source>
        <dbReference type="Proteomes" id="UP001249851"/>
    </source>
</evidence>
<keyword evidence="5" id="KW-0521">NADP</keyword>
<keyword evidence="11" id="KW-1185">Reference proteome</keyword>
<dbReference type="Pfam" id="PF00186">
    <property type="entry name" value="DHFR_1"/>
    <property type="match status" value="1"/>
</dbReference>
<dbReference type="GO" id="GO:0046452">
    <property type="term" value="P:dihydrofolate metabolic process"/>
    <property type="evidence" value="ECO:0007669"/>
    <property type="project" value="TreeGrafter"/>
</dbReference>
<dbReference type="Proteomes" id="UP001249851">
    <property type="component" value="Unassembled WGS sequence"/>
</dbReference>
<dbReference type="GO" id="GO:0046655">
    <property type="term" value="P:folic acid metabolic process"/>
    <property type="evidence" value="ECO:0007669"/>
    <property type="project" value="TreeGrafter"/>
</dbReference>